<name>A0ABV6QBH3_9FLAO</name>
<dbReference type="RefSeq" id="WP_386062831.1">
    <property type="nucleotide sequence ID" value="NZ_JBHLTQ010000004.1"/>
</dbReference>
<dbReference type="Proteomes" id="UP001589832">
    <property type="component" value="Unassembled WGS sequence"/>
</dbReference>
<gene>
    <name evidence="1" type="ORF">ACFFGA_09160</name>
</gene>
<comment type="caution">
    <text evidence="1">The sequence shown here is derived from an EMBL/GenBank/DDBJ whole genome shotgun (WGS) entry which is preliminary data.</text>
</comment>
<evidence type="ECO:0000313" key="1">
    <source>
        <dbReference type="EMBL" id="MFC0604721.1"/>
    </source>
</evidence>
<dbReference type="EMBL" id="JBHLTQ010000004">
    <property type="protein sequence ID" value="MFC0604721.1"/>
    <property type="molecule type" value="Genomic_DNA"/>
</dbReference>
<organism evidence="1 2">
    <name type="scientific">Winogradskyella pulchriflava</name>
    <dbReference type="NCBI Taxonomy" id="1110688"/>
    <lineage>
        <taxon>Bacteria</taxon>
        <taxon>Pseudomonadati</taxon>
        <taxon>Bacteroidota</taxon>
        <taxon>Flavobacteriia</taxon>
        <taxon>Flavobacteriales</taxon>
        <taxon>Flavobacteriaceae</taxon>
        <taxon>Winogradskyella</taxon>
    </lineage>
</organism>
<evidence type="ECO:0000313" key="2">
    <source>
        <dbReference type="Proteomes" id="UP001589832"/>
    </source>
</evidence>
<accession>A0ABV6QBH3</accession>
<reference evidence="1 2" key="1">
    <citation type="submission" date="2024-09" db="EMBL/GenBank/DDBJ databases">
        <authorList>
            <person name="Sun Q."/>
            <person name="Mori K."/>
        </authorList>
    </citation>
    <scope>NUCLEOTIDE SEQUENCE [LARGE SCALE GENOMIC DNA]</scope>
    <source>
        <strain evidence="1 2">NCAIM B.02481</strain>
    </source>
</reference>
<keyword evidence="2" id="KW-1185">Reference proteome</keyword>
<evidence type="ECO:0008006" key="3">
    <source>
        <dbReference type="Google" id="ProtNLM"/>
    </source>
</evidence>
<sequence>MKHLLVFFIIPFLLFNSTDQKQDFVGKWIGEDKGEIGYIIFDDEGYATFEIGGQTMGGKEFFINGTQGKMTYSINYETNPIEVDFTITKILSGESKTVLSIAEFIDEDAMTFNMSFNDIRPTDFGESSITLKRVK</sequence>
<proteinExistence type="predicted"/>
<protein>
    <recommendedName>
        <fullName evidence="3">DUF5640 domain-containing protein</fullName>
    </recommendedName>
</protein>